<evidence type="ECO:0000256" key="1">
    <source>
        <dbReference type="SAM" id="Phobius"/>
    </source>
</evidence>
<feature type="transmembrane region" description="Helical" evidence="1">
    <location>
        <begin position="7"/>
        <end position="28"/>
    </location>
</feature>
<keyword evidence="3" id="KW-1185">Reference proteome</keyword>
<name>A0A838CYL2_9BACI</name>
<comment type="caution">
    <text evidence="2">The sequence shown here is derived from an EMBL/GenBank/DDBJ whole genome shotgun (WGS) entry which is preliminary data.</text>
</comment>
<evidence type="ECO:0000313" key="3">
    <source>
        <dbReference type="Proteomes" id="UP000571017"/>
    </source>
</evidence>
<accession>A0A838CYL2</accession>
<sequence length="164" mass="19166">MFKEWRLDDWMIAAVTFLSALFFVTIYADWFYPPVQVVLTIFALSGIMYGIVQYQKGGNKKELILLSNTLAQAMVWVSTYSYHYWEWESIITNRGMSLVVLTTLIPLAVYIVVGYVRLKVNYKSVRGNQRHSQQWKVTKGEKKKLENSKDIFVELGEFYEKPEA</sequence>
<keyword evidence="1" id="KW-0812">Transmembrane</keyword>
<keyword evidence="1" id="KW-0472">Membrane</keyword>
<organism evidence="2 3">
    <name type="scientific">Halobacillus locisalis</name>
    <dbReference type="NCBI Taxonomy" id="220753"/>
    <lineage>
        <taxon>Bacteria</taxon>
        <taxon>Bacillati</taxon>
        <taxon>Bacillota</taxon>
        <taxon>Bacilli</taxon>
        <taxon>Bacillales</taxon>
        <taxon>Bacillaceae</taxon>
        <taxon>Halobacillus</taxon>
    </lineage>
</organism>
<feature type="transmembrane region" description="Helical" evidence="1">
    <location>
        <begin position="34"/>
        <end position="52"/>
    </location>
</feature>
<protein>
    <submittedName>
        <fullName evidence="2">Uncharacterized protein</fullName>
    </submittedName>
</protein>
<keyword evidence="1" id="KW-1133">Transmembrane helix</keyword>
<proteinExistence type="predicted"/>
<gene>
    <name evidence="2" type="ORF">H0266_18205</name>
</gene>
<dbReference type="EMBL" id="JACEFG010000005">
    <property type="protein sequence ID" value="MBA2176815.1"/>
    <property type="molecule type" value="Genomic_DNA"/>
</dbReference>
<dbReference type="AlphaFoldDB" id="A0A838CYL2"/>
<reference evidence="2 3" key="1">
    <citation type="journal article" date="2004" name="Extremophiles">
        <title>Halobacillus locisalis sp. nov., a halophilic bacterium isolated from a marine solar saltern of the Yellow Sea in Korea.</title>
        <authorList>
            <person name="Yoon J.H."/>
            <person name="Kang K.H."/>
            <person name="Oh T.K."/>
            <person name="Park Y.H."/>
        </authorList>
    </citation>
    <scope>NUCLEOTIDE SEQUENCE [LARGE SCALE GENOMIC DNA]</scope>
    <source>
        <strain evidence="2 3">KCTC 3788</strain>
    </source>
</reference>
<feature type="transmembrane region" description="Helical" evidence="1">
    <location>
        <begin position="64"/>
        <end position="83"/>
    </location>
</feature>
<dbReference type="RefSeq" id="WP_181473876.1">
    <property type="nucleotide sequence ID" value="NZ_JACEFG010000005.1"/>
</dbReference>
<evidence type="ECO:0000313" key="2">
    <source>
        <dbReference type="EMBL" id="MBA2176815.1"/>
    </source>
</evidence>
<dbReference type="Proteomes" id="UP000571017">
    <property type="component" value="Unassembled WGS sequence"/>
</dbReference>
<feature type="transmembrane region" description="Helical" evidence="1">
    <location>
        <begin position="95"/>
        <end position="116"/>
    </location>
</feature>